<accession>A0ABP9M9C1</accession>
<feature type="compositionally biased region" description="Pro residues" evidence="1">
    <location>
        <begin position="184"/>
        <end position="212"/>
    </location>
</feature>
<dbReference type="Pfam" id="PF24063">
    <property type="entry name" value="DUF7363"/>
    <property type="match status" value="1"/>
</dbReference>
<dbReference type="Proteomes" id="UP001501407">
    <property type="component" value="Unassembled WGS sequence"/>
</dbReference>
<comment type="caution">
    <text evidence="4">The sequence shown here is derived from an EMBL/GenBank/DDBJ whole genome shotgun (WGS) entry which is preliminary data.</text>
</comment>
<feature type="compositionally biased region" description="Low complexity" evidence="1">
    <location>
        <begin position="135"/>
        <end position="146"/>
    </location>
</feature>
<evidence type="ECO:0000259" key="3">
    <source>
        <dbReference type="Pfam" id="PF24063"/>
    </source>
</evidence>
<evidence type="ECO:0000259" key="2">
    <source>
        <dbReference type="Pfam" id="PF12770"/>
    </source>
</evidence>
<name>A0ABP9M9C1_9MICO</name>
<keyword evidence="5" id="KW-1185">Reference proteome</keyword>
<dbReference type="Gene3D" id="3.40.50.1460">
    <property type="match status" value="1"/>
</dbReference>
<dbReference type="InterPro" id="IPR055787">
    <property type="entry name" value="DUF7363"/>
</dbReference>
<reference evidence="5" key="1">
    <citation type="journal article" date="2019" name="Int. J. Syst. Evol. Microbiol.">
        <title>The Global Catalogue of Microorganisms (GCM) 10K type strain sequencing project: providing services to taxonomists for standard genome sequencing and annotation.</title>
        <authorList>
            <consortium name="The Broad Institute Genomics Platform"/>
            <consortium name="The Broad Institute Genome Sequencing Center for Infectious Disease"/>
            <person name="Wu L."/>
            <person name="Ma J."/>
        </authorList>
    </citation>
    <scope>NUCLEOTIDE SEQUENCE [LARGE SCALE GENOMIC DNA]</scope>
    <source>
        <strain evidence="5">JCM 18959</strain>
    </source>
</reference>
<feature type="domain" description="DUF7363" evidence="3">
    <location>
        <begin position="230"/>
        <end position="339"/>
    </location>
</feature>
<dbReference type="InterPro" id="IPR024983">
    <property type="entry name" value="CHAT_dom"/>
</dbReference>
<proteinExistence type="predicted"/>
<evidence type="ECO:0000313" key="5">
    <source>
        <dbReference type="Proteomes" id="UP001501407"/>
    </source>
</evidence>
<evidence type="ECO:0000256" key="1">
    <source>
        <dbReference type="SAM" id="MobiDB-lite"/>
    </source>
</evidence>
<feature type="region of interest" description="Disordered" evidence="1">
    <location>
        <begin position="617"/>
        <end position="636"/>
    </location>
</feature>
<sequence>MGLVPDVPRGTVDVEGDGDSLDVRIDQAPADVVPDEHGVTLLADVVLHARADTVVTLLVRAGDGFHYAALTVRDGIAELIRLEHQGDRRFGARIALASGETLHLTVMASGAEAGIAWLEAQAAVGGMGMGGATEVAEEPAVPTADAAPPPATPDFEGDGAFAPEPVDDGPIGGTGGFRSRSPGLAPPAPAPAAPGPVPAAPPATAPPAPAPSSPTGGMDGATPVPAVVDAEVPSRVVAGVAFDAVVRLSLEDLAPTAGTARRQARARFDSSRDIDVAMQLRGLAFADGTPPVITTSLPARGEDPRRLVFRLIPDSPGRGHITVTFTQRPVVTPLAVLALSAPIDPDDGSDATGDTRLVAASVSAPPRSIADLPTLVIDESISRGRSELLITAKIGRQVVTNSVHLDDKSAYVEGIYADLAAIRSAYRQTVEDDPDEAEEAADTVRRDVRTLGARIAQDLLGDDVNSLLWSRRRRISQLVLQTSGELDIPWEIVHLVPARRQRPDAERYFLGDLGLTRWMYGTTHPTVLPVDTGRVVAVAPEYIDHNLALPRAREEIQTLGDLLALTPRSAADPAAFRQAIADGFDLLHFAGHGRWRDAAPRGQEIAFAAFSADHDDGTASYTDSDARRDLPELDEPQAGASAPFVFLSACDVGRLRSGATGLGGFAEAFLRGGAGVFIGCSWAVRDDVTALFVRTFYTQTLGERATVGEAVLAARRAARESGDLTSLAFTVFADPRAKLVPTVRAGGADH</sequence>
<feature type="region of interest" description="Disordered" evidence="1">
    <location>
        <begin position="135"/>
        <end position="224"/>
    </location>
</feature>
<protein>
    <recommendedName>
        <fullName evidence="6">CHAT domain-containing protein</fullName>
    </recommendedName>
</protein>
<dbReference type="EMBL" id="BAABKZ010000002">
    <property type="protein sequence ID" value="GAA5093315.1"/>
    <property type="molecule type" value="Genomic_DNA"/>
</dbReference>
<feature type="domain" description="CHAT" evidence="2">
    <location>
        <begin position="456"/>
        <end position="721"/>
    </location>
</feature>
<evidence type="ECO:0000313" key="4">
    <source>
        <dbReference type="EMBL" id="GAA5093315.1"/>
    </source>
</evidence>
<organism evidence="4 5">
    <name type="scientific">Microbacterium yannicii</name>
    <dbReference type="NCBI Taxonomy" id="671622"/>
    <lineage>
        <taxon>Bacteria</taxon>
        <taxon>Bacillati</taxon>
        <taxon>Actinomycetota</taxon>
        <taxon>Actinomycetes</taxon>
        <taxon>Micrococcales</taxon>
        <taxon>Microbacteriaceae</taxon>
        <taxon>Microbacterium</taxon>
    </lineage>
</organism>
<evidence type="ECO:0008006" key="6">
    <source>
        <dbReference type="Google" id="ProtNLM"/>
    </source>
</evidence>
<gene>
    <name evidence="4" type="ORF">GCM10025760_23300</name>
</gene>
<dbReference type="RefSeq" id="WP_194414537.1">
    <property type="nucleotide sequence ID" value="NZ_BAABKZ010000002.1"/>
</dbReference>
<dbReference type="Pfam" id="PF12770">
    <property type="entry name" value="CHAT"/>
    <property type="match status" value="1"/>
</dbReference>